<dbReference type="Pfam" id="PF08241">
    <property type="entry name" value="Methyltransf_11"/>
    <property type="match status" value="1"/>
</dbReference>
<dbReference type="Gene3D" id="3.40.50.150">
    <property type="entry name" value="Vaccinia Virus protein VP39"/>
    <property type="match status" value="1"/>
</dbReference>
<evidence type="ECO:0000259" key="1">
    <source>
        <dbReference type="Pfam" id="PF08241"/>
    </source>
</evidence>
<protein>
    <submittedName>
        <fullName evidence="2">Methyltransferase type 11</fullName>
    </submittedName>
</protein>
<dbReference type="GO" id="GO:0008757">
    <property type="term" value="F:S-adenosylmethionine-dependent methyltransferase activity"/>
    <property type="evidence" value="ECO:0007669"/>
    <property type="project" value="InterPro"/>
</dbReference>
<keyword evidence="2" id="KW-0808">Transferase</keyword>
<dbReference type="InterPro" id="IPR013216">
    <property type="entry name" value="Methyltransf_11"/>
</dbReference>
<evidence type="ECO:0000313" key="2">
    <source>
        <dbReference type="EMBL" id="CEN56055.1"/>
    </source>
</evidence>
<feature type="domain" description="Methyltransferase type 11" evidence="1">
    <location>
        <begin position="74"/>
        <end position="122"/>
    </location>
</feature>
<dbReference type="GO" id="GO:0032259">
    <property type="term" value="P:methylation"/>
    <property type="evidence" value="ECO:0007669"/>
    <property type="project" value="UniProtKB-KW"/>
</dbReference>
<keyword evidence="3" id="KW-1185">Reference proteome</keyword>
<name>A0A0B7IUW9_9PROT</name>
<sequence>MPSMTKIITENDGSTWLGSPIGCYLLNEEQALFDDVVSDIFGFNAIQLGFLQADLLRNSRVPLVLKASETKGDLLCETQQLPISSNTMDLVLLPHTLDFSINPQQTLREVERVLVAEGHVVITGFNPISSWGLRRFVSKRCASSSAMWHAHFLSALRIKDWLNLLGFEIVGVRMACYKLPLQSTQWLQRFDALDRLGARYCPMLGGVYCIVAKKRILGMRIIKPNWARAKMKRGLVISPTKKEDVANSVTNDQY</sequence>
<gene>
    <name evidence="2" type="ORF">BN1209_1014</name>
</gene>
<accession>A0A0B7IUW9</accession>
<dbReference type="STRING" id="1581680.BN1209_1014"/>
<reference evidence="3" key="1">
    <citation type="submission" date="2014-12" db="EMBL/GenBank/DDBJ databases">
        <authorList>
            <person name="Salcher M.M."/>
        </authorList>
    </citation>
    <scope>NUCLEOTIDE SEQUENCE [LARGE SCALE GENOMIC DNA]</scope>
    <source>
        <strain evidence="3">MMS-10A-171</strain>
    </source>
</reference>
<dbReference type="HOGENOM" id="CLU_075049_0_0_4"/>
<organism evidence="2 3">
    <name type="scientific">Candidatus Methylopumilus turicensis</name>
    <dbReference type="NCBI Taxonomy" id="1581680"/>
    <lineage>
        <taxon>Bacteria</taxon>
        <taxon>Pseudomonadati</taxon>
        <taxon>Pseudomonadota</taxon>
        <taxon>Betaproteobacteria</taxon>
        <taxon>Nitrosomonadales</taxon>
        <taxon>Methylophilaceae</taxon>
        <taxon>Candidatus Methylopumilus</taxon>
    </lineage>
</organism>
<keyword evidence="2" id="KW-0489">Methyltransferase</keyword>
<dbReference type="InterPro" id="IPR029063">
    <property type="entry name" value="SAM-dependent_MTases_sf"/>
</dbReference>
<proteinExistence type="predicted"/>
<dbReference type="Proteomes" id="UP000056322">
    <property type="component" value="Chromosome 1"/>
</dbReference>
<dbReference type="KEGG" id="mbac:BN1209_1014"/>
<dbReference type="EMBL" id="LN794158">
    <property type="protein sequence ID" value="CEN56055.1"/>
    <property type="molecule type" value="Genomic_DNA"/>
</dbReference>
<dbReference type="AlphaFoldDB" id="A0A0B7IUW9"/>
<dbReference type="SUPFAM" id="SSF53335">
    <property type="entry name" value="S-adenosyl-L-methionine-dependent methyltransferases"/>
    <property type="match status" value="1"/>
</dbReference>
<evidence type="ECO:0000313" key="3">
    <source>
        <dbReference type="Proteomes" id="UP000056322"/>
    </source>
</evidence>